<dbReference type="OMA" id="WIVTEIG"/>
<evidence type="ECO:0000256" key="5">
    <source>
        <dbReference type="ARBA" id="ARBA00022946"/>
    </source>
</evidence>
<evidence type="ECO:0000256" key="3">
    <source>
        <dbReference type="ARBA" id="ARBA00022692"/>
    </source>
</evidence>
<dbReference type="OrthoDB" id="2148490at2759"/>
<keyword evidence="7" id="KW-0496">Mitochondrion</keyword>
<evidence type="ECO:0000256" key="7">
    <source>
        <dbReference type="ARBA" id="ARBA00023128"/>
    </source>
</evidence>
<evidence type="ECO:0000313" key="13">
    <source>
        <dbReference type="EMBL" id="KDR14241.1"/>
    </source>
</evidence>
<evidence type="ECO:0000256" key="6">
    <source>
        <dbReference type="ARBA" id="ARBA00022989"/>
    </source>
</evidence>
<dbReference type="Pfam" id="PF02096">
    <property type="entry name" value="60KD_IMP"/>
    <property type="match status" value="1"/>
</dbReference>
<dbReference type="CDD" id="cd20069">
    <property type="entry name" value="5TM_Oxa1-like"/>
    <property type="match status" value="1"/>
</dbReference>
<dbReference type="FunCoup" id="A0A067QXY9">
    <property type="interactions" value="1419"/>
</dbReference>
<comment type="subcellular location">
    <subcellularLocation>
        <location evidence="9">Membrane</location>
        <topology evidence="9">Multi-pass membrane protein</topology>
    </subcellularLocation>
    <subcellularLocation>
        <location evidence="1">Mitochondrion inner membrane</location>
        <topology evidence="1">Multi-pass membrane protein</topology>
    </subcellularLocation>
</comment>
<feature type="domain" description="Membrane insertase YidC/Oxa/ALB C-terminal" evidence="12">
    <location>
        <begin position="211"/>
        <end position="402"/>
    </location>
</feature>
<name>A0A067QXY9_ZOONE</name>
<keyword evidence="6 11" id="KW-1133">Transmembrane helix</keyword>
<feature type="transmembrane region" description="Helical" evidence="11">
    <location>
        <begin position="288"/>
        <end position="313"/>
    </location>
</feature>
<comment type="similarity">
    <text evidence="2 9">Belongs to the OXA1/ALB3/YidC family.</text>
</comment>
<accession>A0A067QXY9</accession>
<reference evidence="13 14" key="1">
    <citation type="journal article" date="2014" name="Nat. Commun.">
        <title>Molecular traces of alternative social organization in a termite genome.</title>
        <authorList>
            <person name="Terrapon N."/>
            <person name="Li C."/>
            <person name="Robertson H.M."/>
            <person name="Ji L."/>
            <person name="Meng X."/>
            <person name="Booth W."/>
            <person name="Chen Z."/>
            <person name="Childers C.P."/>
            <person name="Glastad K.M."/>
            <person name="Gokhale K."/>
            <person name="Gowin J."/>
            <person name="Gronenberg W."/>
            <person name="Hermansen R.A."/>
            <person name="Hu H."/>
            <person name="Hunt B.G."/>
            <person name="Huylmans A.K."/>
            <person name="Khalil S.M."/>
            <person name="Mitchell R.D."/>
            <person name="Munoz-Torres M.C."/>
            <person name="Mustard J.A."/>
            <person name="Pan H."/>
            <person name="Reese J.T."/>
            <person name="Scharf M.E."/>
            <person name="Sun F."/>
            <person name="Vogel H."/>
            <person name="Xiao J."/>
            <person name="Yang W."/>
            <person name="Yang Z."/>
            <person name="Yang Z."/>
            <person name="Zhou J."/>
            <person name="Zhu J."/>
            <person name="Brent C.S."/>
            <person name="Elsik C.G."/>
            <person name="Goodisman M.A."/>
            <person name="Liberles D.A."/>
            <person name="Roe R.M."/>
            <person name="Vargo E.L."/>
            <person name="Vilcinskas A."/>
            <person name="Wang J."/>
            <person name="Bornberg-Bauer E."/>
            <person name="Korb J."/>
            <person name="Zhang G."/>
            <person name="Liebig J."/>
        </authorList>
    </citation>
    <scope>NUCLEOTIDE SEQUENCE [LARGE SCALE GENOMIC DNA]</scope>
    <source>
        <tissue evidence="13">Whole organism</tissue>
    </source>
</reference>
<proteinExistence type="inferred from homology"/>
<dbReference type="eggNOG" id="KOG1239">
    <property type="taxonomic scope" value="Eukaryota"/>
</dbReference>
<gene>
    <name evidence="13" type="ORF">L798_10547</name>
</gene>
<dbReference type="GO" id="GO:0032977">
    <property type="term" value="F:membrane insertase activity"/>
    <property type="evidence" value="ECO:0007669"/>
    <property type="project" value="InterPro"/>
</dbReference>
<evidence type="ECO:0000256" key="2">
    <source>
        <dbReference type="ARBA" id="ARBA00009877"/>
    </source>
</evidence>
<keyword evidence="5" id="KW-0809">Transit peptide</keyword>
<keyword evidence="8 11" id="KW-0472">Membrane</keyword>
<dbReference type="PANTHER" id="PTHR12428">
    <property type="entry name" value="OXA1"/>
    <property type="match status" value="1"/>
</dbReference>
<evidence type="ECO:0000313" key="14">
    <source>
        <dbReference type="Proteomes" id="UP000027135"/>
    </source>
</evidence>
<evidence type="ECO:0000256" key="10">
    <source>
        <dbReference type="SAM" id="MobiDB-lite"/>
    </source>
</evidence>
<protein>
    <submittedName>
        <fullName evidence="13">Mitochondrial inner membrane protein OXA1L</fullName>
    </submittedName>
</protein>
<dbReference type="InterPro" id="IPR001708">
    <property type="entry name" value="YidC/ALB3/OXA1/COX18"/>
</dbReference>
<feature type="transmembrane region" description="Helical" evidence="11">
    <location>
        <begin position="333"/>
        <end position="355"/>
    </location>
</feature>
<dbReference type="InParanoid" id="A0A067QXY9"/>
<organism evidence="13 14">
    <name type="scientific">Zootermopsis nevadensis</name>
    <name type="common">Dampwood termite</name>
    <dbReference type="NCBI Taxonomy" id="136037"/>
    <lineage>
        <taxon>Eukaryota</taxon>
        <taxon>Metazoa</taxon>
        <taxon>Ecdysozoa</taxon>
        <taxon>Arthropoda</taxon>
        <taxon>Hexapoda</taxon>
        <taxon>Insecta</taxon>
        <taxon>Pterygota</taxon>
        <taxon>Neoptera</taxon>
        <taxon>Polyneoptera</taxon>
        <taxon>Dictyoptera</taxon>
        <taxon>Blattodea</taxon>
        <taxon>Blattoidea</taxon>
        <taxon>Termitoidae</taxon>
        <taxon>Termopsidae</taxon>
        <taxon>Zootermopsis</taxon>
    </lineage>
</organism>
<keyword evidence="4" id="KW-0999">Mitochondrion inner membrane</keyword>
<feature type="region of interest" description="Disordered" evidence="10">
    <location>
        <begin position="471"/>
        <end position="499"/>
    </location>
</feature>
<feature type="transmembrane region" description="Helical" evidence="11">
    <location>
        <begin position="367"/>
        <end position="392"/>
    </location>
</feature>
<dbReference type="NCBIfam" id="TIGR03592">
    <property type="entry name" value="yidC_oxa1_cterm"/>
    <property type="match status" value="1"/>
</dbReference>
<evidence type="ECO:0000256" key="1">
    <source>
        <dbReference type="ARBA" id="ARBA00004448"/>
    </source>
</evidence>
<dbReference type="PANTHER" id="PTHR12428:SF66">
    <property type="entry name" value="MITOCHONDRIAL INNER MEMBRANE PROTEIN OXA1L"/>
    <property type="match status" value="1"/>
</dbReference>
<keyword evidence="3 9" id="KW-0812">Transmembrane</keyword>
<evidence type="ECO:0000256" key="4">
    <source>
        <dbReference type="ARBA" id="ARBA00022792"/>
    </source>
</evidence>
<dbReference type="AlphaFoldDB" id="A0A067QXY9"/>
<evidence type="ECO:0000256" key="8">
    <source>
        <dbReference type="ARBA" id="ARBA00023136"/>
    </source>
</evidence>
<evidence type="ECO:0000259" key="12">
    <source>
        <dbReference type="Pfam" id="PF02096"/>
    </source>
</evidence>
<evidence type="ECO:0000256" key="9">
    <source>
        <dbReference type="RuleBase" id="RU003945"/>
    </source>
</evidence>
<dbReference type="GO" id="GO:0005743">
    <property type="term" value="C:mitochondrial inner membrane"/>
    <property type="evidence" value="ECO:0007669"/>
    <property type="project" value="UniProtKB-SubCell"/>
</dbReference>
<evidence type="ECO:0000256" key="11">
    <source>
        <dbReference type="SAM" id="Phobius"/>
    </source>
</evidence>
<sequence>MATAVVKCRTAVIVRFKNITGVLGYLKCDGIVKSEPIRYHHVASDTWRNCVRRMQYRKSFITCSRGNQRGLLGIAVARSVSTVVAHDDHGHISKFSESDGSTVKSVVSEGPRSSLVPAEGTTSSSVVGEIVPPAPSLEQVRVPPEVVASETVAPLGNIPDPPTVPLEVELAETLPLSGEPSFASLGLGGWSPVGIVQNCMEYLHIGCDLPWWISIVIGTAVVRILIFPIVIMSQRNSAKMSNNLPQLQVLQLKMTEARQTGNQLEAARYAQELSSFMKEKDLNPFKNIVVPLAQAPLFISFFMGLRGMANVPVESMRTGGLFWFSDLTVPDQYYLMPIITSFTMWITIEVGTDTAKLSAANLQTMKYVLRAMPVFILPFTVGFPGAILMYWVSTNFISLVQVGFLRIPAVREFFKIEKMVTHTPDSLPVKPKGFVKGLQESWTNMKITKELEDRHRYDELQFQRAGRGPIQKTYKYDPTQPRSINSTGKDAIAAKKSDR</sequence>
<dbReference type="EMBL" id="KK852891">
    <property type="protein sequence ID" value="KDR14241.1"/>
    <property type="molecule type" value="Genomic_DNA"/>
</dbReference>
<feature type="transmembrane region" description="Helical" evidence="11">
    <location>
        <begin position="209"/>
        <end position="231"/>
    </location>
</feature>
<dbReference type="STRING" id="136037.A0A067QXY9"/>
<dbReference type="Proteomes" id="UP000027135">
    <property type="component" value="Unassembled WGS sequence"/>
</dbReference>
<keyword evidence="14" id="KW-1185">Reference proteome</keyword>
<dbReference type="InterPro" id="IPR028055">
    <property type="entry name" value="YidC/Oxa/ALB_C"/>
</dbReference>
<dbReference type="GO" id="GO:0032979">
    <property type="term" value="P:protein insertion into mitochondrial inner membrane from matrix"/>
    <property type="evidence" value="ECO:0007669"/>
    <property type="project" value="TreeGrafter"/>
</dbReference>